<dbReference type="PATRIC" id="fig|1082933.3.peg.5961"/>
<name>G6YJF7_9HYPH</name>
<dbReference type="EMBL" id="AGSN01000217">
    <property type="protein sequence ID" value="EHH05151.1"/>
    <property type="molecule type" value="Genomic_DNA"/>
</dbReference>
<proteinExistence type="predicted"/>
<protein>
    <submittedName>
        <fullName evidence="1">Uncharacterized protein</fullName>
    </submittedName>
</protein>
<reference evidence="1 2" key="1">
    <citation type="journal article" date="2012" name="J. Bacteriol.">
        <title>Draft Genome Sequence of Plant Growth-Promoting Rhizobium Mesorhizobium amorphae, Isolated from Zinc-Lead Mine Tailings.</title>
        <authorList>
            <person name="Hao X."/>
            <person name="Lin Y."/>
            <person name="Johnstone L."/>
            <person name="Baltrus D.A."/>
            <person name="Miller S.J."/>
            <person name="Wei G."/>
            <person name="Rensing C."/>
        </authorList>
    </citation>
    <scope>NUCLEOTIDE SEQUENCE [LARGE SCALE GENOMIC DNA]</scope>
    <source>
        <strain evidence="1 2">CCNWGS0123</strain>
    </source>
</reference>
<evidence type="ECO:0000313" key="1">
    <source>
        <dbReference type="EMBL" id="EHH05151.1"/>
    </source>
</evidence>
<organism evidence="1 2">
    <name type="scientific">Mesorhizobium amorphae CCNWGS0123</name>
    <dbReference type="NCBI Taxonomy" id="1082933"/>
    <lineage>
        <taxon>Bacteria</taxon>
        <taxon>Pseudomonadati</taxon>
        <taxon>Pseudomonadota</taxon>
        <taxon>Alphaproteobacteria</taxon>
        <taxon>Hyphomicrobiales</taxon>
        <taxon>Phyllobacteriaceae</taxon>
        <taxon>Mesorhizobium</taxon>
    </lineage>
</organism>
<dbReference type="STRING" id="1082933.A6B35_16795"/>
<dbReference type="Proteomes" id="UP000002949">
    <property type="component" value="Unassembled WGS sequence"/>
</dbReference>
<gene>
    <name evidence="1" type="ORF">MEA186_30672</name>
</gene>
<keyword evidence="2" id="KW-1185">Reference proteome</keyword>
<sequence>MVHSPSWQFVSDFLIDNLMTVFGREWGANASQTIADHMLFSWLDGLGEARKEVGEGVLLPPRGNVSALTRLAYALYLLEHNDKPQQNLLTRLRHPVNFAPAVYEALVASAFALAGARIDGAEDETGGAPKPEFFATFRNGLIYAVEAKRKKSWKSPFDLNSDAFVDELQGWLRDKLYKASKKALANPVYWFELGIDAEINPDEVDRLRQVVVAGVTNAETITVNGGPPSPAYVFVTNNQDLVNEEASNLGFFALLMGFAMDNFREGVVDIETAMDNHDIHRPIRWVHDCLSLVQRVPNSFEGVPDELLDDQGQPIDTLRIGKLIPYPRSDGTEGVGRIREIATLDQQAMVVLVDEQTNQQVFAKLLLKPQEAEAAKKFGNAIFGKPEGPQRVIGDRLRLYDRMLEIYADYDRKSLLNQIRKHPNLIDFENLDTENLRIRVAREIAKSIG</sequence>
<accession>G6YJF7</accession>
<dbReference type="AlphaFoldDB" id="G6YJF7"/>
<evidence type="ECO:0000313" key="2">
    <source>
        <dbReference type="Proteomes" id="UP000002949"/>
    </source>
</evidence>
<dbReference type="eggNOG" id="COG3012">
    <property type="taxonomic scope" value="Bacteria"/>
</dbReference>